<evidence type="ECO:0000313" key="2">
    <source>
        <dbReference type="EMBL" id="PNT41989.1"/>
    </source>
</evidence>
<accession>A0A2K2AWT2</accession>
<keyword evidence="1" id="KW-0732">Signal</keyword>
<dbReference type="AlphaFoldDB" id="A0A2K2AWT2"/>
<dbReference type="Proteomes" id="UP000006729">
    <property type="component" value="Chromosome 4"/>
</dbReference>
<organism evidence="2 3">
    <name type="scientific">Populus trichocarpa</name>
    <name type="common">Western balsam poplar</name>
    <name type="synonym">Populus balsamifera subsp. trichocarpa</name>
    <dbReference type="NCBI Taxonomy" id="3694"/>
    <lineage>
        <taxon>Eukaryota</taxon>
        <taxon>Viridiplantae</taxon>
        <taxon>Streptophyta</taxon>
        <taxon>Embryophyta</taxon>
        <taxon>Tracheophyta</taxon>
        <taxon>Spermatophyta</taxon>
        <taxon>Magnoliopsida</taxon>
        <taxon>eudicotyledons</taxon>
        <taxon>Gunneridae</taxon>
        <taxon>Pentapetalae</taxon>
        <taxon>rosids</taxon>
        <taxon>fabids</taxon>
        <taxon>Malpighiales</taxon>
        <taxon>Salicaceae</taxon>
        <taxon>Saliceae</taxon>
        <taxon>Populus</taxon>
    </lineage>
</organism>
<protein>
    <submittedName>
        <fullName evidence="2">Uncharacterized protein</fullName>
    </submittedName>
</protein>
<proteinExistence type="predicted"/>
<evidence type="ECO:0000313" key="3">
    <source>
        <dbReference type="Proteomes" id="UP000006729"/>
    </source>
</evidence>
<dbReference type="EMBL" id="CM009293">
    <property type="protein sequence ID" value="PNT41989.1"/>
    <property type="molecule type" value="Genomic_DNA"/>
</dbReference>
<gene>
    <name evidence="2" type="ORF">POPTR_004G186800</name>
</gene>
<dbReference type="InParanoid" id="A0A2K2AWT2"/>
<feature type="chain" id="PRO_5014335310" evidence="1">
    <location>
        <begin position="19"/>
        <end position="166"/>
    </location>
</feature>
<feature type="signal peptide" evidence="1">
    <location>
        <begin position="1"/>
        <end position="18"/>
    </location>
</feature>
<reference evidence="2 3" key="1">
    <citation type="journal article" date="2006" name="Science">
        <title>The genome of black cottonwood, Populus trichocarpa (Torr. &amp; Gray).</title>
        <authorList>
            <person name="Tuskan G.A."/>
            <person name="Difazio S."/>
            <person name="Jansson S."/>
            <person name="Bohlmann J."/>
            <person name="Grigoriev I."/>
            <person name="Hellsten U."/>
            <person name="Putnam N."/>
            <person name="Ralph S."/>
            <person name="Rombauts S."/>
            <person name="Salamov A."/>
            <person name="Schein J."/>
            <person name="Sterck L."/>
            <person name="Aerts A."/>
            <person name="Bhalerao R.R."/>
            <person name="Bhalerao R.P."/>
            <person name="Blaudez D."/>
            <person name="Boerjan W."/>
            <person name="Brun A."/>
            <person name="Brunner A."/>
            <person name="Busov V."/>
            <person name="Campbell M."/>
            <person name="Carlson J."/>
            <person name="Chalot M."/>
            <person name="Chapman J."/>
            <person name="Chen G.L."/>
            <person name="Cooper D."/>
            <person name="Coutinho P.M."/>
            <person name="Couturier J."/>
            <person name="Covert S."/>
            <person name="Cronk Q."/>
            <person name="Cunningham R."/>
            <person name="Davis J."/>
            <person name="Degroeve S."/>
            <person name="Dejardin A."/>
            <person name="Depamphilis C."/>
            <person name="Detter J."/>
            <person name="Dirks B."/>
            <person name="Dubchak I."/>
            <person name="Duplessis S."/>
            <person name="Ehlting J."/>
            <person name="Ellis B."/>
            <person name="Gendler K."/>
            <person name="Goodstein D."/>
            <person name="Gribskov M."/>
            <person name="Grimwood J."/>
            <person name="Groover A."/>
            <person name="Gunter L."/>
            <person name="Hamberger B."/>
            <person name="Heinze B."/>
            <person name="Helariutta Y."/>
            <person name="Henrissat B."/>
            <person name="Holligan D."/>
            <person name="Holt R."/>
            <person name="Huang W."/>
            <person name="Islam-Faridi N."/>
            <person name="Jones S."/>
            <person name="Jones-Rhoades M."/>
            <person name="Jorgensen R."/>
            <person name="Joshi C."/>
            <person name="Kangasjarvi J."/>
            <person name="Karlsson J."/>
            <person name="Kelleher C."/>
            <person name="Kirkpatrick R."/>
            <person name="Kirst M."/>
            <person name="Kohler A."/>
            <person name="Kalluri U."/>
            <person name="Larimer F."/>
            <person name="Leebens-Mack J."/>
            <person name="Leple J.C."/>
            <person name="Locascio P."/>
            <person name="Lou Y."/>
            <person name="Lucas S."/>
            <person name="Martin F."/>
            <person name="Montanini B."/>
            <person name="Napoli C."/>
            <person name="Nelson D.R."/>
            <person name="Nelson C."/>
            <person name="Nieminen K."/>
            <person name="Nilsson O."/>
            <person name="Pereda V."/>
            <person name="Peter G."/>
            <person name="Philippe R."/>
            <person name="Pilate G."/>
            <person name="Poliakov A."/>
            <person name="Razumovskaya J."/>
            <person name="Richardson P."/>
            <person name="Rinaldi C."/>
            <person name="Ritland K."/>
            <person name="Rouze P."/>
            <person name="Ryaboy D."/>
            <person name="Schmutz J."/>
            <person name="Schrader J."/>
            <person name="Segerman B."/>
            <person name="Shin H."/>
            <person name="Siddiqui A."/>
            <person name="Sterky F."/>
            <person name="Terry A."/>
            <person name="Tsai C.J."/>
            <person name="Uberbacher E."/>
            <person name="Unneberg P."/>
            <person name="Vahala J."/>
            <person name="Wall K."/>
            <person name="Wessler S."/>
            <person name="Yang G."/>
            <person name="Yin T."/>
            <person name="Douglas C."/>
            <person name="Marra M."/>
            <person name="Sandberg G."/>
            <person name="Van de Peer Y."/>
            <person name="Rokhsar D."/>
        </authorList>
    </citation>
    <scope>NUCLEOTIDE SEQUENCE [LARGE SCALE GENOMIC DNA]</scope>
    <source>
        <strain evidence="3">cv. Nisqually</strain>
    </source>
</reference>
<evidence type="ECO:0000256" key="1">
    <source>
        <dbReference type="SAM" id="SignalP"/>
    </source>
</evidence>
<name>A0A2K2AWT2_POPTR</name>
<sequence length="166" mass="18519">MGWLVCVDTLTTTALVSRFLVCTTHRFSVSKPSLSRCRCILIQVSSKISTKALPINQLSSEKEVSETMICGKTIRDSWPTSTNSPKKEQREGNLNLPSVNQAHLHAGLNWPRPCSHHSAGQNTKARVLLSRNFGTPQSSEPFEFLKIQDNVGSWLLNLLNIKSMWA</sequence>
<keyword evidence="3" id="KW-1185">Reference proteome</keyword>